<dbReference type="InterPro" id="IPR049808">
    <property type="entry name" value="CONSTANS-like_Bbox1"/>
</dbReference>
<evidence type="ECO:0000256" key="15">
    <source>
        <dbReference type="ARBA" id="ARBA00022801"/>
    </source>
</evidence>
<dbReference type="CDD" id="cd07417">
    <property type="entry name" value="MPP_PP5_C"/>
    <property type="match status" value="1"/>
</dbReference>
<evidence type="ECO:0000256" key="27">
    <source>
        <dbReference type="PROSITE-ProRule" id="PRU00339"/>
    </source>
</evidence>
<dbReference type="InterPro" id="IPR013235">
    <property type="entry name" value="PPP_dom"/>
</dbReference>
<comment type="similarity">
    <text evidence="7">Belongs to the PPP phosphatase family. PP-5 (PP-T) subfamily.</text>
</comment>
<evidence type="ECO:0000313" key="32">
    <source>
        <dbReference type="EMBL" id="TXG55714.1"/>
    </source>
</evidence>
<evidence type="ECO:0000256" key="28">
    <source>
        <dbReference type="SAM" id="MobiDB-lite"/>
    </source>
</evidence>
<dbReference type="InterPro" id="IPR011990">
    <property type="entry name" value="TPR-like_helical_dom_sf"/>
</dbReference>
<protein>
    <recommendedName>
        <fullName evidence="9">Serine/threonine-protein phosphatase 5</fullName>
        <ecNumber evidence="8">3.1.3.16</ecNumber>
    </recommendedName>
</protein>
<feature type="transmembrane region" description="Helical" evidence="29">
    <location>
        <begin position="404"/>
        <end position="424"/>
    </location>
</feature>
<dbReference type="Gene3D" id="3.60.21.10">
    <property type="match status" value="1"/>
</dbReference>
<evidence type="ECO:0000256" key="9">
    <source>
        <dbReference type="ARBA" id="ARBA00020001"/>
    </source>
</evidence>
<comment type="catalytic activity">
    <reaction evidence="25">
        <text>O-phospho-L-threonyl-[protein] + H2O = L-threonyl-[protein] + phosphate</text>
        <dbReference type="Rhea" id="RHEA:47004"/>
        <dbReference type="Rhea" id="RHEA-COMP:11060"/>
        <dbReference type="Rhea" id="RHEA-COMP:11605"/>
        <dbReference type="ChEBI" id="CHEBI:15377"/>
        <dbReference type="ChEBI" id="CHEBI:30013"/>
        <dbReference type="ChEBI" id="CHEBI:43474"/>
        <dbReference type="ChEBI" id="CHEBI:61977"/>
        <dbReference type="EC" id="3.1.3.16"/>
    </reaction>
</comment>
<evidence type="ECO:0000256" key="2">
    <source>
        <dbReference type="ARBA" id="ARBA00004232"/>
    </source>
</evidence>
<dbReference type="PROSITE" id="PS50005">
    <property type="entry name" value="TPR"/>
    <property type="match status" value="2"/>
</dbReference>
<evidence type="ECO:0000256" key="18">
    <source>
        <dbReference type="ARBA" id="ARBA00022833"/>
    </source>
</evidence>
<feature type="repeat" description="TPR" evidence="27">
    <location>
        <begin position="259"/>
        <end position="292"/>
    </location>
</feature>
<keyword evidence="33" id="KW-1185">Reference proteome</keyword>
<feature type="transmembrane region" description="Helical" evidence="29">
    <location>
        <begin position="431"/>
        <end position="450"/>
    </location>
</feature>
<keyword evidence="19" id="KW-0904">Protein phosphatase</keyword>
<evidence type="ECO:0000256" key="21">
    <source>
        <dbReference type="ARBA" id="ARBA00023136"/>
    </source>
</evidence>
<evidence type="ECO:0000256" key="22">
    <source>
        <dbReference type="ARBA" id="ARBA00023211"/>
    </source>
</evidence>
<name>A0A5C7HFD3_9ROSI</name>
<comment type="catalytic activity">
    <reaction evidence="24">
        <text>O-phospho-L-seryl-[protein] + H2O = L-seryl-[protein] + phosphate</text>
        <dbReference type="Rhea" id="RHEA:20629"/>
        <dbReference type="Rhea" id="RHEA-COMP:9863"/>
        <dbReference type="Rhea" id="RHEA-COMP:11604"/>
        <dbReference type="ChEBI" id="CHEBI:15377"/>
        <dbReference type="ChEBI" id="CHEBI:29999"/>
        <dbReference type="ChEBI" id="CHEBI:43474"/>
        <dbReference type="ChEBI" id="CHEBI:83421"/>
        <dbReference type="EC" id="3.1.3.16"/>
    </reaction>
</comment>
<dbReference type="PROSITE" id="PS50293">
    <property type="entry name" value="TPR_REGION"/>
    <property type="match status" value="1"/>
</dbReference>
<evidence type="ECO:0000259" key="31">
    <source>
        <dbReference type="SMART" id="SM00336"/>
    </source>
</evidence>
<sequence>MKVNSELESDRFFDDEAGAAHELFAELLAALVGDVVSGDDEALARWHVVSNLVHFSVDDPPLGLVFAGLRHGNGTRFGPPPGWSRLHPCEPELLGGDTQPRVHAASLASTRGCLSLVLLTCPSVTSASFFCLEDRALLCRKCDVAIHTANSYVSGHQRFLLTGVKVGLEPCLSETTTTSISKRAARIPNASESTAGSVGEWHLNEYLGLTDMDPYVSSSKDSVVFPVIGMLVLHSLIHFAKAITVMPNMDTGNSDVSRAEQLKNLANEAFKAHKYAHAIDLYTQAIELNDQNAVYWANRSFAHTKLEEYGSAIQDASKAIEGYYRRGAAYLAMGKFKEALKDFQQVKKLCPNDPDAAKKLKECEKAVKKIKFEEAIAVPESKRHSVADSIDYRAIGLSPSSSSVPTQAAIVAVTAAFVAVMVMVGTTVATMLAGIVVTVLMVLGAFWWGGSNDSGVLSKSRKLELEVEPQYSGARIEGDVITLDFVKKMMDDFKNQKCIHKRYAYQIVLQMREMLKALPSLVDIKISDNNHFTVCGDVHGQFYDLLNIFELNGLPSEENPYLFNGDFVDRGSFSLEVILTLFAFKCMAPSAIYLARGNHESKSMNKIYGFEGEVRSKLSETFVELFSEVFCCLPLAHVLNGKVFVVHGGLFSVDGVKLSDIKAIDRFCEPPEEGLMCEILWSDPQPIPGRGPSKRGVGLSFGGDVTKRFLQDNNLDLVVRSHEVKDEGYEIEHDGKLITVFSAPNYCDQMGNKGAFIRFEAPDMKPNIVTFSAVFPFAALMDSDFESTGVDSDEVNPGPVDKSVLYDQEKHVSSAVWEGQERGALRCHEHTSKLGEWRLTKRQLELVDKAGFRYLRLIPSISLDNPFISALVERWRMETNTFHFTVGEMTVTLKDVALLIGLPIDGEPVLGVTYTSCQRVCEIFLGRVPESRYMSGGMVKLSWLKESFSQCPEDAPMEEIECHTRAYLLYLVGSTIFSTTTGNKVPVMYLPLFEDFDKAGKYAWGAAALAFLYRALGKASLRSQSTISGCLTLLQCWSYFRLNIGRPKLKEDPARDHFPFVLRWKGKQSGVAVKHDVAFYRNALDSLKPCDVEWLPYKDIDSMEIPESIKSSLILGRSKTMLICFDKAERHLPDRCLRQHGMFPLIPKDVQQWERKSRGVDSGVDLSLKMESELNEWMDRQLNIVGGDDGVKESEYMDWYLNITRKFVGRPTPTSQFLKTVRFRTKNKRMSAGLRNIACIADAFSTKGLNPQQIESITRIRDTAHHCLGYQIGDAIRVSTTPHFEDGKMLEENQSMVRKTSGKCKSKDDFINCYEASEDSQSQFCGATIEDEKLQLCHGDSEVDHLPIEPGKRVRKKQSVRRKPVGKRKKDDSTQCHGASRGDEPQLAGKVDQTQLCRAEVDHSQSQHADKQISDSQLITYSRKPKLKLSSLRVILAGNF</sequence>
<evidence type="ECO:0000256" key="26">
    <source>
        <dbReference type="ARBA" id="ARBA00064524"/>
    </source>
</evidence>
<keyword evidence="18" id="KW-0862">Zinc</keyword>
<evidence type="ECO:0000256" key="25">
    <source>
        <dbReference type="ARBA" id="ARBA00048336"/>
    </source>
</evidence>
<evidence type="ECO:0000256" key="6">
    <source>
        <dbReference type="ARBA" id="ARBA00004642"/>
    </source>
</evidence>
<dbReference type="OrthoDB" id="445564at2759"/>
<evidence type="ECO:0000256" key="10">
    <source>
        <dbReference type="ARBA" id="ARBA00022490"/>
    </source>
</evidence>
<dbReference type="GO" id="GO:0016607">
    <property type="term" value="C:nuclear speck"/>
    <property type="evidence" value="ECO:0007669"/>
    <property type="project" value="UniProtKB-SubCell"/>
</dbReference>
<comment type="cofactor">
    <cofactor evidence="1">
        <name>Mn(2+)</name>
        <dbReference type="ChEBI" id="CHEBI:29035"/>
    </cofactor>
</comment>
<dbReference type="PANTHER" id="PTHR45668:SF5">
    <property type="entry name" value="SERINE_THREONINE-PROTEIN PHOSPHATASE 5"/>
    <property type="match status" value="1"/>
</dbReference>
<evidence type="ECO:0000256" key="24">
    <source>
        <dbReference type="ARBA" id="ARBA00047761"/>
    </source>
</evidence>
<dbReference type="Pfam" id="PF00149">
    <property type="entry name" value="Metallophos"/>
    <property type="match status" value="1"/>
</dbReference>
<dbReference type="Gene3D" id="1.25.40.10">
    <property type="entry name" value="Tetratricopeptide repeat domain"/>
    <property type="match status" value="1"/>
</dbReference>
<dbReference type="EMBL" id="VAHF01000009">
    <property type="protein sequence ID" value="TXG55714.1"/>
    <property type="molecule type" value="Genomic_DNA"/>
</dbReference>
<evidence type="ECO:0000256" key="12">
    <source>
        <dbReference type="ARBA" id="ARBA00022723"/>
    </source>
</evidence>
<dbReference type="Pfam" id="PF00515">
    <property type="entry name" value="TPR_1"/>
    <property type="match status" value="1"/>
</dbReference>
<evidence type="ECO:0000256" key="16">
    <source>
        <dbReference type="ARBA" id="ARBA00022803"/>
    </source>
</evidence>
<dbReference type="GO" id="GO:0005789">
    <property type="term" value="C:endoplasmic reticulum membrane"/>
    <property type="evidence" value="ECO:0007669"/>
    <property type="project" value="UniProtKB-SubCell"/>
</dbReference>
<dbReference type="EC" id="3.1.3.16" evidence="8"/>
<dbReference type="Proteomes" id="UP000323000">
    <property type="component" value="Chromosome 9"/>
</dbReference>
<dbReference type="FunFam" id="1.25.40.10:FF:000292">
    <property type="entry name" value="Serine/threonine-protein phosphatase 5"/>
    <property type="match status" value="1"/>
</dbReference>
<keyword evidence="15" id="KW-0378">Hydrolase</keyword>
<reference evidence="33" key="1">
    <citation type="journal article" date="2019" name="Gigascience">
        <title>De novo genome assembly of the endangered Acer yangbiense, a plant species with extremely small populations endemic to Yunnan Province, China.</title>
        <authorList>
            <person name="Yang J."/>
            <person name="Wariss H.M."/>
            <person name="Tao L."/>
            <person name="Zhang R."/>
            <person name="Yun Q."/>
            <person name="Hollingsworth P."/>
            <person name="Dao Z."/>
            <person name="Luo G."/>
            <person name="Guo H."/>
            <person name="Ma Y."/>
            <person name="Sun W."/>
        </authorList>
    </citation>
    <scope>NUCLEOTIDE SEQUENCE [LARGE SCALE GENOMIC DNA]</scope>
    <source>
        <strain evidence="33">cv. Malutang</strain>
    </source>
</reference>
<dbReference type="InterPro" id="IPR029052">
    <property type="entry name" value="Metallo-depent_PP-like"/>
</dbReference>
<dbReference type="Pfam" id="PF10536">
    <property type="entry name" value="PMD"/>
    <property type="match status" value="1"/>
</dbReference>
<dbReference type="Pfam" id="PF08321">
    <property type="entry name" value="PPP5"/>
    <property type="match status" value="2"/>
</dbReference>
<dbReference type="GO" id="GO:0004722">
    <property type="term" value="F:protein serine/threonine phosphatase activity"/>
    <property type="evidence" value="ECO:0007669"/>
    <property type="project" value="UniProtKB-EC"/>
</dbReference>
<feature type="domain" description="B box-type" evidence="31">
    <location>
        <begin position="116"/>
        <end position="161"/>
    </location>
</feature>
<organism evidence="32 33">
    <name type="scientific">Acer yangbiense</name>
    <dbReference type="NCBI Taxonomy" id="1000413"/>
    <lineage>
        <taxon>Eukaryota</taxon>
        <taxon>Viridiplantae</taxon>
        <taxon>Streptophyta</taxon>
        <taxon>Embryophyta</taxon>
        <taxon>Tracheophyta</taxon>
        <taxon>Spermatophyta</taxon>
        <taxon>Magnoliopsida</taxon>
        <taxon>eudicotyledons</taxon>
        <taxon>Gunneridae</taxon>
        <taxon>Pentapetalae</taxon>
        <taxon>rosids</taxon>
        <taxon>malvids</taxon>
        <taxon>Sapindales</taxon>
        <taxon>Sapindaceae</taxon>
        <taxon>Hippocastanoideae</taxon>
        <taxon>Acereae</taxon>
        <taxon>Acer</taxon>
    </lineage>
</organism>
<evidence type="ECO:0000256" key="5">
    <source>
        <dbReference type="ARBA" id="ARBA00004496"/>
    </source>
</evidence>
<keyword evidence="13" id="KW-0677">Repeat</keyword>
<dbReference type="InterPro" id="IPR000315">
    <property type="entry name" value="Znf_B-box"/>
</dbReference>
<keyword evidence="11 29" id="KW-0812">Transmembrane</keyword>
<evidence type="ECO:0000313" key="33">
    <source>
        <dbReference type="Proteomes" id="UP000323000"/>
    </source>
</evidence>
<dbReference type="InterPro" id="IPR051134">
    <property type="entry name" value="PPP_phosphatase"/>
</dbReference>
<evidence type="ECO:0000256" key="19">
    <source>
        <dbReference type="ARBA" id="ARBA00022912"/>
    </source>
</evidence>
<keyword evidence="23" id="KW-0539">Nucleus</keyword>
<dbReference type="GO" id="GO:0031965">
    <property type="term" value="C:nuclear membrane"/>
    <property type="evidence" value="ECO:0007669"/>
    <property type="project" value="UniProtKB-SubCell"/>
</dbReference>
<keyword evidence="20 29" id="KW-1133">Transmembrane helix</keyword>
<evidence type="ECO:0000256" key="14">
    <source>
        <dbReference type="ARBA" id="ARBA00022771"/>
    </source>
</evidence>
<evidence type="ECO:0000256" key="7">
    <source>
        <dbReference type="ARBA" id="ARBA00008786"/>
    </source>
</evidence>
<feature type="domain" description="Serine/threonine specific protein phosphatases" evidence="30">
    <location>
        <begin position="499"/>
        <end position="775"/>
    </location>
</feature>
<dbReference type="InterPro" id="IPR019734">
    <property type="entry name" value="TPR_rpt"/>
</dbReference>
<gene>
    <name evidence="32" type="ORF">EZV62_020970</name>
</gene>
<dbReference type="InterPro" id="IPR004843">
    <property type="entry name" value="Calcineurin-like_PHP"/>
</dbReference>
<accession>A0A5C7HFD3</accession>
<evidence type="ECO:0000256" key="11">
    <source>
        <dbReference type="ARBA" id="ARBA00022692"/>
    </source>
</evidence>
<comment type="caution">
    <text evidence="32">The sequence shown here is derived from an EMBL/GenBank/DDBJ whole genome shotgun (WGS) entry which is preliminary data.</text>
</comment>
<feature type="compositionally biased region" description="Basic residues" evidence="28">
    <location>
        <begin position="1353"/>
        <end position="1368"/>
    </location>
</feature>
<dbReference type="InterPro" id="IPR019557">
    <property type="entry name" value="AminoTfrase-like_pln_mobile"/>
</dbReference>
<dbReference type="PRINTS" id="PR00114">
    <property type="entry name" value="STPHPHTASE"/>
</dbReference>
<keyword evidence="21 29" id="KW-0472">Membrane</keyword>
<dbReference type="SMART" id="SM00336">
    <property type="entry name" value="BBOX"/>
    <property type="match status" value="1"/>
</dbReference>
<evidence type="ECO:0000256" key="8">
    <source>
        <dbReference type="ARBA" id="ARBA00013081"/>
    </source>
</evidence>
<keyword evidence="10" id="KW-0963">Cytoplasm</keyword>
<evidence type="ECO:0000256" key="23">
    <source>
        <dbReference type="ARBA" id="ARBA00023242"/>
    </source>
</evidence>
<comment type="subcellular location">
    <subcellularLocation>
        <location evidence="5">Cytoplasm</location>
    </subcellularLocation>
    <subcellularLocation>
        <location evidence="4">Endoplasmic reticulum membrane</location>
        <topology evidence="4">Multi-pass membrane protein</topology>
    </subcellularLocation>
    <subcellularLocation>
        <location evidence="2">Nucleus membrane</location>
        <topology evidence="2">Multi-pass membrane protein</topology>
    </subcellularLocation>
    <subcellularLocation>
        <location evidence="3">Nucleus speckle</location>
    </subcellularLocation>
    <subcellularLocation>
        <location evidence="6">Nucleus</location>
        <location evidence="6">Nucleoplasm</location>
    </subcellularLocation>
</comment>
<keyword evidence="22" id="KW-0464">Manganese</keyword>
<dbReference type="SMART" id="SM00028">
    <property type="entry name" value="TPR"/>
    <property type="match status" value="2"/>
</dbReference>
<evidence type="ECO:0000256" key="20">
    <source>
        <dbReference type="ARBA" id="ARBA00022989"/>
    </source>
</evidence>
<proteinExistence type="inferred from homology"/>
<dbReference type="InterPro" id="IPR041753">
    <property type="entry name" value="PP5_C"/>
</dbReference>
<keyword evidence="16 27" id="KW-0802">TPR repeat</keyword>
<dbReference type="CDD" id="cd19821">
    <property type="entry name" value="Bbox1_BBX-like"/>
    <property type="match status" value="1"/>
</dbReference>
<evidence type="ECO:0000256" key="29">
    <source>
        <dbReference type="SAM" id="Phobius"/>
    </source>
</evidence>
<keyword evidence="12" id="KW-0479">Metal-binding</keyword>
<evidence type="ECO:0000256" key="4">
    <source>
        <dbReference type="ARBA" id="ARBA00004477"/>
    </source>
</evidence>
<keyword evidence="17" id="KW-0256">Endoplasmic reticulum</keyword>
<dbReference type="SUPFAM" id="SSF48452">
    <property type="entry name" value="TPR-like"/>
    <property type="match status" value="1"/>
</dbReference>
<feature type="repeat" description="TPR" evidence="27">
    <location>
        <begin position="320"/>
        <end position="353"/>
    </location>
</feature>
<evidence type="ECO:0000256" key="1">
    <source>
        <dbReference type="ARBA" id="ARBA00001936"/>
    </source>
</evidence>
<evidence type="ECO:0000256" key="17">
    <source>
        <dbReference type="ARBA" id="ARBA00022824"/>
    </source>
</evidence>
<dbReference type="SMART" id="SM00156">
    <property type="entry name" value="PP2Ac"/>
    <property type="match status" value="1"/>
</dbReference>
<evidence type="ECO:0000259" key="30">
    <source>
        <dbReference type="SMART" id="SM00156"/>
    </source>
</evidence>
<dbReference type="SUPFAM" id="SSF56300">
    <property type="entry name" value="Metallo-dependent phosphatases"/>
    <property type="match status" value="1"/>
</dbReference>
<comment type="subunit">
    <text evidence="26">Interacts with PHYA and PHYB, mostly when they are phosphorylated and in Pfr forms.</text>
</comment>
<feature type="compositionally biased region" description="Basic and acidic residues" evidence="28">
    <location>
        <begin position="1369"/>
        <end position="1384"/>
    </location>
</feature>
<dbReference type="GO" id="GO:0008270">
    <property type="term" value="F:zinc ion binding"/>
    <property type="evidence" value="ECO:0007669"/>
    <property type="project" value="UniProtKB-KW"/>
</dbReference>
<evidence type="ECO:0000256" key="13">
    <source>
        <dbReference type="ARBA" id="ARBA00022737"/>
    </source>
</evidence>
<feature type="region of interest" description="Disordered" evidence="28">
    <location>
        <begin position="1345"/>
        <end position="1387"/>
    </location>
</feature>
<keyword evidence="14" id="KW-0863">Zinc-finger</keyword>
<evidence type="ECO:0000256" key="3">
    <source>
        <dbReference type="ARBA" id="ARBA00004324"/>
    </source>
</evidence>
<dbReference type="InterPro" id="IPR006186">
    <property type="entry name" value="Ser/Thr-sp_prot-phosphatase"/>
</dbReference>
<dbReference type="PANTHER" id="PTHR45668">
    <property type="entry name" value="SERINE/THREONINE-PROTEIN PHOSPHATASE 5-RELATED"/>
    <property type="match status" value="1"/>
</dbReference>
<dbReference type="FunFam" id="3.60.21.10:FF:000021">
    <property type="entry name" value="Serine/threonine-protein phosphatase 5"/>
    <property type="match status" value="1"/>
</dbReference>